<sequence>MNKSELFVELYNRYGAVKRARGCFLYTAKNMRVTDMYQEEGRAILGWEGGSAFTLMKNTISRGQTGSFICEDKPSLKLQKVVSELFASDRTVLCFSSQKAALAAGLSIFPEGTSVYRPWNIQNEKINISEIPALILSPPLPWAETVYLLALDTKKLNENPDALLLVRGAIKLPFAMEVAYTRAIYNLIKALQEREEKNWFIYDPVLTKYWERRGPYLFPKLPEDEYHKFVLHCLDCGILISPEYNIPSIVPFGADKGVFTKLKNSPFEY</sequence>
<gene>
    <name evidence="1" type="ORF">SAMN04487977_10369</name>
</gene>
<evidence type="ECO:0000313" key="1">
    <source>
        <dbReference type="EMBL" id="SEQ22126.1"/>
    </source>
</evidence>
<dbReference type="STRING" id="163.SAMN04487775_10565"/>
<keyword evidence="2" id="KW-1185">Reference proteome</keyword>
<dbReference type="EMBL" id="FOFU01000003">
    <property type="protein sequence ID" value="SEQ22126.1"/>
    <property type="molecule type" value="Genomic_DNA"/>
</dbReference>
<dbReference type="Proteomes" id="UP000182360">
    <property type="component" value="Unassembled WGS sequence"/>
</dbReference>
<organism evidence="1 2">
    <name type="scientific">Treponema bryantii</name>
    <dbReference type="NCBI Taxonomy" id="163"/>
    <lineage>
        <taxon>Bacteria</taxon>
        <taxon>Pseudomonadati</taxon>
        <taxon>Spirochaetota</taxon>
        <taxon>Spirochaetia</taxon>
        <taxon>Spirochaetales</taxon>
        <taxon>Treponemataceae</taxon>
        <taxon>Treponema</taxon>
    </lineage>
</organism>
<reference evidence="1 2" key="1">
    <citation type="submission" date="2016-10" db="EMBL/GenBank/DDBJ databases">
        <authorList>
            <person name="de Groot N.N."/>
        </authorList>
    </citation>
    <scope>NUCLEOTIDE SEQUENCE [LARGE SCALE GENOMIC DNA]</scope>
    <source>
        <strain evidence="1 2">B25</strain>
    </source>
</reference>
<proteinExistence type="predicted"/>
<evidence type="ECO:0000313" key="2">
    <source>
        <dbReference type="Proteomes" id="UP000182360"/>
    </source>
</evidence>
<accession>A0A1H9E8Q8</accession>
<dbReference type="AlphaFoldDB" id="A0A1H9E8Q8"/>
<name>A0A1H9E8Q8_9SPIR</name>
<protein>
    <submittedName>
        <fullName evidence="1">Uncharacterized protein</fullName>
    </submittedName>
</protein>
<dbReference type="OrthoDB" id="356614at2"/>
<dbReference type="RefSeq" id="WP_074642112.1">
    <property type="nucleotide sequence ID" value="NZ_FOFU01000003.1"/>
</dbReference>